<evidence type="ECO:0000313" key="1">
    <source>
        <dbReference type="EMBL" id="KAJ9622924.1"/>
    </source>
</evidence>
<reference evidence="1" key="1">
    <citation type="submission" date="2022-10" db="EMBL/GenBank/DDBJ databases">
        <title>Culturing micro-colonial fungi from biological soil crusts in the Mojave desert and describing Neophaeococcomyces mojavensis, and introducing the new genera and species Taxawa tesnikishii.</title>
        <authorList>
            <person name="Kurbessoian T."/>
            <person name="Stajich J.E."/>
        </authorList>
    </citation>
    <scope>NUCLEOTIDE SEQUENCE</scope>
    <source>
        <strain evidence="1">TK_35</strain>
    </source>
</reference>
<name>A0AA38XUI5_9EURO</name>
<dbReference type="SUPFAM" id="SSF49785">
    <property type="entry name" value="Galactose-binding domain-like"/>
    <property type="match status" value="1"/>
</dbReference>
<accession>A0AA38XUI5</accession>
<comment type="caution">
    <text evidence="1">The sequence shown here is derived from an EMBL/GenBank/DDBJ whole genome shotgun (WGS) entry which is preliminary data.</text>
</comment>
<dbReference type="EMBL" id="JAPDRN010000104">
    <property type="protein sequence ID" value="KAJ9622924.1"/>
    <property type="molecule type" value="Genomic_DNA"/>
</dbReference>
<organism evidence="1">
    <name type="scientific">Knufia peltigerae</name>
    <dbReference type="NCBI Taxonomy" id="1002370"/>
    <lineage>
        <taxon>Eukaryota</taxon>
        <taxon>Fungi</taxon>
        <taxon>Dikarya</taxon>
        <taxon>Ascomycota</taxon>
        <taxon>Pezizomycotina</taxon>
        <taxon>Eurotiomycetes</taxon>
        <taxon>Chaetothyriomycetidae</taxon>
        <taxon>Chaetothyriales</taxon>
        <taxon>Trichomeriaceae</taxon>
        <taxon>Knufia</taxon>
    </lineage>
</organism>
<gene>
    <name evidence="1" type="ORF">H2204_011404</name>
</gene>
<evidence type="ECO:0008006" key="2">
    <source>
        <dbReference type="Google" id="ProtNLM"/>
    </source>
</evidence>
<protein>
    <recommendedName>
        <fullName evidence="2">Tail fiber protein</fullName>
    </recommendedName>
</protein>
<sequence length="448" mass="47680">MSGLRCRGQFQKERHMPQKLIDQTTIQPDGSPGDDAFTAFAICNENFEDAEARLVVLEAGGGEAGDRLDTEIAARAAADAALGARIDAEHSLLTQESADRIAAIQAEASARAALGARLVGNNVLINGDFDFWQRGTQFANSNTYTADRWFMQQGFVTGQLYWQHTPLPGENNFPDSPYTLAINITGNTDNAQCHQVVEQRVEDVRTFAGKVCTLSFRVFNGGAAGRKIAVEFAQTFGAGGSAPVLGISPETFTLAAGMNYIKKTVTMPSVAGKTANFGHAAVVALWSSAGSNFVSRTGGLTPQTGSLYFSQIKWEPGAVATPFERRPIGLELALCQRYYCKSYNLATNPGTPNSDAGRIATGIQIGGTNSPSFTAYALRFPVNMRNAPAVTLYGAVSGNPNKITMSDNADSTGVPTARGLNGSGCEINWVNNAGTFGGWFHFTADAEI</sequence>
<proteinExistence type="predicted"/>
<dbReference type="InterPro" id="IPR008979">
    <property type="entry name" value="Galactose-bd-like_sf"/>
</dbReference>
<dbReference type="AlphaFoldDB" id="A0AA38XUI5"/>